<evidence type="ECO:0000256" key="2">
    <source>
        <dbReference type="ARBA" id="ARBA00007127"/>
    </source>
</evidence>
<evidence type="ECO:0000256" key="6">
    <source>
        <dbReference type="ARBA" id="ARBA00022840"/>
    </source>
</evidence>
<name>A0A518B1P4_9BACT</name>
<keyword evidence="7 10" id="KW-1133">Transmembrane helix</keyword>
<dbReference type="OrthoDB" id="1132709at2"/>
<feature type="transmembrane region" description="Helical" evidence="10">
    <location>
        <begin position="413"/>
        <end position="433"/>
    </location>
</feature>
<evidence type="ECO:0000256" key="10">
    <source>
        <dbReference type="SAM" id="Phobius"/>
    </source>
</evidence>
<comment type="subcellular location">
    <subcellularLocation>
        <location evidence="1">Membrane</location>
        <topology evidence="1">Multi-pass membrane protein</topology>
    </subcellularLocation>
</comment>
<feature type="region of interest" description="Disordered" evidence="9">
    <location>
        <begin position="444"/>
        <end position="474"/>
    </location>
</feature>
<proteinExistence type="inferred from homology"/>
<feature type="transmembrane region" description="Helical" evidence="10">
    <location>
        <begin position="125"/>
        <end position="145"/>
    </location>
</feature>
<sequence>MSEDAKTFARTVPFRRAGDAPPIDWSVTLVLWSQLCLLIVTVVVGRSVAAAHFLSKFDRAGLACAYILVALGVAGLVAMTERLARSWSTFRLAMTTLGISLLGGVVFLGGMQVHDVAESSLFCGLLYLCVECFALLTTIQFWAGVNSIFAYGQARRLYVLVATGGIAGSVVGGTITTFVVSAQPGRAIGVIALLIPCQAALLAIFRSKSRRLRDEMTKSSHGWNEAPFPVPDQVTSAERRTSRSQLRRRLTQRFGWVALLMVFSTTLVDFHYKIQADRQFGGAVTELTSFFGGFYLLVGLLTLMVQVIVTPWLLRRVSPFGGLFASPATLGLLTILNMAMPGLALAALTKLVDSILSHSLYRSCQELLYTPLPTNWVRPVKATAEGVFGRYGLLLAGLFLMGTSLLVEPLGESVLAGTIALSLLAWLGAVGSLRRALDHEVDRAGSGQPERIDLPELATDGAEGEAENERRVAA</sequence>
<dbReference type="KEGG" id="knv:Pan216_17510"/>
<dbReference type="PANTHER" id="PTHR31187">
    <property type="match status" value="1"/>
</dbReference>
<keyword evidence="6" id="KW-0067">ATP-binding</keyword>
<dbReference type="GO" id="GO:0016020">
    <property type="term" value="C:membrane"/>
    <property type="evidence" value="ECO:0007669"/>
    <property type="project" value="UniProtKB-SubCell"/>
</dbReference>
<dbReference type="GO" id="GO:0005471">
    <property type="term" value="F:ATP:ADP antiporter activity"/>
    <property type="evidence" value="ECO:0007669"/>
    <property type="project" value="InterPro"/>
</dbReference>
<keyword evidence="3" id="KW-0813">Transport</keyword>
<evidence type="ECO:0000256" key="5">
    <source>
        <dbReference type="ARBA" id="ARBA00022741"/>
    </source>
</evidence>
<evidence type="ECO:0000256" key="4">
    <source>
        <dbReference type="ARBA" id="ARBA00022692"/>
    </source>
</evidence>
<accession>A0A518B1P4</accession>
<feature type="transmembrane region" description="Helical" evidence="10">
    <location>
        <begin position="157"/>
        <end position="181"/>
    </location>
</feature>
<keyword evidence="12" id="KW-1185">Reference proteome</keyword>
<dbReference type="AlphaFoldDB" id="A0A518B1P4"/>
<keyword evidence="8 10" id="KW-0472">Membrane</keyword>
<dbReference type="GO" id="GO:0005524">
    <property type="term" value="F:ATP binding"/>
    <property type="evidence" value="ECO:0007669"/>
    <property type="project" value="UniProtKB-KW"/>
</dbReference>
<organism evidence="11 12">
    <name type="scientific">Kolteria novifilia</name>
    <dbReference type="NCBI Taxonomy" id="2527975"/>
    <lineage>
        <taxon>Bacteria</taxon>
        <taxon>Pseudomonadati</taxon>
        <taxon>Planctomycetota</taxon>
        <taxon>Planctomycetia</taxon>
        <taxon>Kolteriales</taxon>
        <taxon>Kolteriaceae</taxon>
        <taxon>Kolteria</taxon>
    </lineage>
</organism>
<feature type="transmembrane region" description="Helical" evidence="10">
    <location>
        <begin position="254"/>
        <end position="274"/>
    </location>
</feature>
<evidence type="ECO:0000256" key="7">
    <source>
        <dbReference type="ARBA" id="ARBA00022989"/>
    </source>
</evidence>
<keyword evidence="5" id="KW-0547">Nucleotide-binding</keyword>
<dbReference type="RefSeq" id="WP_145257446.1">
    <property type="nucleotide sequence ID" value="NZ_CP036279.1"/>
</dbReference>
<feature type="transmembrane region" description="Helical" evidence="10">
    <location>
        <begin position="60"/>
        <end position="80"/>
    </location>
</feature>
<protein>
    <submittedName>
        <fullName evidence="11">TLC ATP/ADP transporter</fullName>
    </submittedName>
</protein>
<reference evidence="11 12" key="1">
    <citation type="submission" date="2019-02" db="EMBL/GenBank/DDBJ databases">
        <title>Deep-cultivation of Planctomycetes and their phenomic and genomic characterization uncovers novel biology.</title>
        <authorList>
            <person name="Wiegand S."/>
            <person name="Jogler M."/>
            <person name="Boedeker C."/>
            <person name="Pinto D."/>
            <person name="Vollmers J."/>
            <person name="Rivas-Marin E."/>
            <person name="Kohn T."/>
            <person name="Peeters S.H."/>
            <person name="Heuer A."/>
            <person name="Rast P."/>
            <person name="Oberbeckmann S."/>
            <person name="Bunk B."/>
            <person name="Jeske O."/>
            <person name="Meyerdierks A."/>
            <person name="Storesund J.E."/>
            <person name="Kallscheuer N."/>
            <person name="Luecker S."/>
            <person name="Lage O.M."/>
            <person name="Pohl T."/>
            <person name="Merkel B.J."/>
            <person name="Hornburger P."/>
            <person name="Mueller R.-W."/>
            <person name="Bruemmer F."/>
            <person name="Labrenz M."/>
            <person name="Spormann A.M."/>
            <person name="Op den Camp H."/>
            <person name="Overmann J."/>
            <person name="Amann R."/>
            <person name="Jetten M.S.M."/>
            <person name="Mascher T."/>
            <person name="Medema M.H."/>
            <person name="Devos D.P."/>
            <person name="Kaster A.-K."/>
            <person name="Ovreas L."/>
            <person name="Rohde M."/>
            <person name="Galperin M.Y."/>
            <person name="Jogler C."/>
        </authorList>
    </citation>
    <scope>NUCLEOTIDE SEQUENCE [LARGE SCALE GENOMIC DNA]</scope>
    <source>
        <strain evidence="11 12">Pan216</strain>
    </source>
</reference>
<feature type="transmembrane region" description="Helical" evidence="10">
    <location>
        <begin position="92"/>
        <end position="113"/>
    </location>
</feature>
<evidence type="ECO:0000256" key="9">
    <source>
        <dbReference type="SAM" id="MobiDB-lite"/>
    </source>
</evidence>
<dbReference type="InterPro" id="IPR004667">
    <property type="entry name" value="ADP_ATP_car_bac_type"/>
</dbReference>
<evidence type="ECO:0000256" key="1">
    <source>
        <dbReference type="ARBA" id="ARBA00004141"/>
    </source>
</evidence>
<feature type="transmembrane region" description="Helical" evidence="10">
    <location>
        <begin position="294"/>
        <end position="314"/>
    </location>
</feature>
<comment type="similarity">
    <text evidence="2">Belongs to the ADP/ATP translocase tlc family.</text>
</comment>
<evidence type="ECO:0000256" key="8">
    <source>
        <dbReference type="ARBA" id="ARBA00023136"/>
    </source>
</evidence>
<dbReference type="Proteomes" id="UP000317093">
    <property type="component" value="Chromosome"/>
</dbReference>
<evidence type="ECO:0000256" key="3">
    <source>
        <dbReference type="ARBA" id="ARBA00022448"/>
    </source>
</evidence>
<dbReference type="EMBL" id="CP036279">
    <property type="protein sequence ID" value="QDU60898.1"/>
    <property type="molecule type" value="Genomic_DNA"/>
</dbReference>
<keyword evidence="4 10" id="KW-0812">Transmembrane</keyword>
<evidence type="ECO:0000313" key="11">
    <source>
        <dbReference type="EMBL" id="QDU60898.1"/>
    </source>
</evidence>
<gene>
    <name evidence="11" type="ORF">Pan216_17510</name>
</gene>
<evidence type="ECO:0000313" key="12">
    <source>
        <dbReference type="Proteomes" id="UP000317093"/>
    </source>
</evidence>
<dbReference type="PANTHER" id="PTHR31187:SF1">
    <property type="entry name" value="ADP,ATP CARRIER PROTEIN 1"/>
    <property type="match status" value="1"/>
</dbReference>
<feature type="transmembrane region" description="Helical" evidence="10">
    <location>
        <begin position="187"/>
        <end position="205"/>
    </location>
</feature>